<proteinExistence type="predicted"/>
<name>X0Y4C3_9ZZZZ</name>
<accession>X0Y4C3</accession>
<dbReference type="EMBL" id="BARS01040074">
    <property type="protein sequence ID" value="GAG31706.1"/>
    <property type="molecule type" value="Genomic_DNA"/>
</dbReference>
<reference evidence="1" key="1">
    <citation type="journal article" date="2014" name="Front. Microbiol.">
        <title>High frequency of phylogenetically diverse reductive dehalogenase-homologous genes in deep subseafloor sedimentary metagenomes.</title>
        <authorList>
            <person name="Kawai M."/>
            <person name="Futagami T."/>
            <person name="Toyoda A."/>
            <person name="Takaki Y."/>
            <person name="Nishi S."/>
            <person name="Hori S."/>
            <person name="Arai W."/>
            <person name="Tsubouchi T."/>
            <person name="Morono Y."/>
            <person name="Uchiyama I."/>
            <person name="Ito T."/>
            <person name="Fujiyama A."/>
            <person name="Inagaki F."/>
            <person name="Takami H."/>
        </authorList>
    </citation>
    <scope>NUCLEOTIDE SEQUENCE</scope>
    <source>
        <strain evidence="1">Expedition CK06-06</strain>
    </source>
</reference>
<dbReference type="AlphaFoldDB" id="X0Y4C3"/>
<gene>
    <name evidence="1" type="ORF">S01H1_61134</name>
</gene>
<feature type="non-terminal residue" evidence="1">
    <location>
        <position position="253"/>
    </location>
</feature>
<feature type="non-terminal residue" evidence="1">
    <location>
        <position position="1"/>
    </location>
</feature>
<evidence type="ECO:0000313" key="1">
    <source>
        <dbReference type="EMBL" id="GAG31706.1"/>
    </source>
</evidence>
<comment type="caution">
    <text evidence="1">The sequence shown here is derived from an EMBL/GenBank/DDBJ whole genome shotgun (WGS) entry which is preliminary data.</text>
</comment>
<sequence>LFLTVMLVFLVGSGCASLNRWRPRGWVSDYDTAEARVHETGRELLIYYRDTRPGVEDPTVAALKDGDVKQRTRDYVRCSLFKPYEPDRRYVAQFGVDRAPALIVVHRDGTYHARTGLFSAVDIAQFLDDARGSGAPPVLNPYIPRRVEYGWHDSPESAYGAAERMERAILFVFYRWLSRDWHKMKKLLHRPEVHPRLSDMVHCRVSSLRRAARDEAERFGVARWPALVIAHQDGTYHVLELPTSYVQIVRFAD</sequence>
<organism evidence="1">
    <name type="scientific">marine sediment metagenome</name>
    <dbReference type="NCBI Taxonomy" id="412755"/>
    <lineage>
        <taxon>unclassified sequences</taxon>
        <taxon>metagenomes</taxon>
        <taxon>ecological metagenomes</taxon>
    </lineage>
</organism>
<protein>
    <submittedName>
        <fullName evidence="1">Uncharacterized protein</fullName>
    </submittedName>
</protein>